<proteinExistence type="predicted"/>
<evidence type="ECO:0000313" key="1">
    <source>
        <dbReference type="EMBL" id="KAK2632955.1"/>
    </source>
</evidence>
<dbReference type="PANTHER" id="PTHR35484:SF2">
    <property type="entry name" value="OUTER ENVELOPE PORE PROTEIN 37, CHLOROPLASTIC"/>
    <property type="match status" value="1"/>
</dbReference>
<dbReference type="STRING" id="71139.A0A058ZWT3"/>
<sequence>MACAETPETSDSVRGCALLRSKRAVVAETDHKVMIFDGKMTRPDRSDGWQGRRVPAMNWALPDPLSTTPPPPPPQQQQPRILFSFPKRLALRVTSEYDSESSVFLHKVSCKLLDGLAKLKLSFRNDWKGEVAEPRLAFVSRHLSLHYDVEEQSALLHSAFDVGPRLHLKAEHDVKAQQGVMSLVADLAEPGYALELSSPVPTVGLPRATLKFPLGEVSLEERGGGSEENDEELSFIPTISLPSNALSVALKRRFSPSSKLSYWYNFDTDYWSAVYKHTYGKDFKFKAGYDLEARVGWASLWVGDEVGKAKTAPMKMKVQFMLQVPQDDINSSLLMFRVKKRWDI</sequence>
<accession>A0A058ZWT3</accession>
<gene>
    <name evidence="2" type="ORF">EUGRSUZ_L00828</name>
</gene>
<keyword evidence="3" id="KW-1185">Reference proteome</keyword>
<dbReference type="Proteomes" id="UP000030711">
    <property type="component" value="Unassembled WGS sequence"/>
</dbReference>
<reference evidence="1" key="3">
    <citation type="submission" date="2023-04" db="EMBL/GenBank/DDBJ databases">
        <title>WGS assembly of Eucalyptus grandis.</title>
        <authorList>
            <person name="Myburg A."/>
            <person name="Grattapaglia D."/>
            <person name="Tuskan G."/>
            <person name="Hellsten U."/>
            <person name="Hayes R."/>
            <person name="Grimwood J."/>
            <person name="Jenkins J."/>
            <person name="Lindquist E."/>
            <person name="Tice H."/>
            <person name="Bauer D."/>
            <person name="Goodstein D."/>
            <person name="Dubchak I."/>
            <person name="Poliakov A."/>
            <person name="Mizrachi E."/>
            <person name="Kullan A."/>
            <person name="Hussey S."/>
            <person name="Pinard D."/>
            <person name="Van D."/>
            <person name="Singh P."/>
            <person name="Van J."/>
            <person name="Silva-Junior O."/>
            <person name="Togawa R."/>
            <person name="Pappas M."/>
            <person name="Faria D."/>
            <person name="Sansaloni C."/>
            <person name="Petroli C."/>
            <person name="Yang X."/>
            <person name="Ranjan P."/>
            <person name="Tschaplinski T."/>
            <person name="Ye C."/>
            <person name="Li T."/>
            <person name="Sterck L."/>
            <person name="Vanneste K."/>
            <person name="Murat F."/>
            <person name="Soler M."/>
            <person name="Clemente H."/>
            <person name="Saidi N."/>
            <person name="Cassan-Wang H."/>
            <person name="Dunand C."/>
            <person name="Hefer C."/>
            <person name="Bornberg-Bauer E."/>
            <person name="Kersting A."/>
            <person name="Vining K."/>
            <person name="Amarasinghe V."/>
            <person name="Ranik M."/>
            <person name="Naithani S."/>
            <person name="Elser J."/>
            <person name="Boyd A."/>
            <person name="Liston A."/>
            <person name="Spatafora J."/>
            <person name="Dharmwardhana P."/>
            <person name="Raja R."/>
            <person name="Sullivan C."/>
            <person name="Romanel E."/>
            <person name="Alves-Ferreira M."/>
            <person name="Kulheim C."/>
            <person name="Foley W."/>
            <person name="Carocha V."/>
            <person name="Paiva J."/>
            <person name="Kudrna D."/>
            <person name="Brommonschenkel S."/>
            <person name="Pasquali G."/>
            <person name="Byrne M."/>
            <person name="Rigault P."/>
            <person name="Tibbits J."/>
            <person name="Spokevicius A."/>
            <person name="Jones R."/>
            <person name="Steane D."/>
            <person name="Vaillancourt R."/>
            <person name="Potts B."/>
            <person name="Joubert F."/>
            <person name="Barry K."/>
            <person name="Pappas G."/>
            <person name="Strauss S."/>
            <person name="Jaiswal P."/>
            <person name="Grima-Pettenati J."/>
            <person name="Salse J."/>
            <person name="Van D."/>
            <person name="Rokhsar D."/>
            <person name="Schmutz J."/>
        </authorList>
    </citation>
    <scope>NUCLEOTIDE SEQUENCE</scope>
    <source>
        <tissue evidence="1">Leaf extractions</tissue>
    </source>
</reference>
<name>A0A058ZWT3_EUCGR</name>
<dbReference type="Gramene" id="KCW45460">
    <property type="protein sequence ID" value="KCW45460"/>
    <property type="gene ID" value="EUGRSUZ_L00828"/>
</dbReference>
<dbReference type="OMA" id="MACAETP"/>
<reference evidence="1" key="2">
    <citation type="journal article" date="2014" name="Nature">
        <title>The genome of Eucalyptus grandis.</title>
        <authorList>
            <person name="Myburg A.A."/>
            <person name="Grattapaglia D."/>
            <person name="Tuskan G.A."/>
            <person name="Hellsten U."/>
            <person name="Hayes R.D."/>
            <person name="Grimwood J."/>
            <person name="Jenkins J."/>
            <person name="Lindquist E."/>
            <person name="Tice H."/>
            <person name="Bauer D."/>
            <person name="Goodstein D.M."/>
            <person name="Dubchak I."/>
            <person name="Poliakov A."/>
            <person name="Mizrachi E."/>
            <person name="Kullan A.R."/>
            <person name="Hussey S.G."/>
            <person name="Pinard D."/>
            <person name="van der Merwe K."/>
            <person name="Singh P."/>
            <person name="van Jaarsveld I."/>
            <person name="Silva-Junior O.B."/>
            <person name="Togawa R.C."/>
            <person name="Pappas M.R."/>
            <person name="Faria D.A."/>
            <person name="Sansaloni C.P."/>
            <person name="Petroli C.D."/>
            <person name="Yang X."/>
            <person name="Ranjan P."/>
            <person name="Tschaplinski T.J."/>
            <person name="Ye C.Y."/>
            <person name="Li T."/>
            <person name="Sterck L."/>
            <person name="Vanneste K."/>
            <person name="Murat F."/>
            <person name="Soler M."/>
            <person name="Clemente H.S."/>
            <person name="Saidi N."/>
            <person name="Cassan-Wang H."/>
            <person name="Dunand C."/>
            <person name="Hefer C.A."/>
            <person name="Bornberg-Bauer E."/>
            <person name="Kersting A.R."/>
            <person name="Vining K."/>
            <person name="Amarasinghe V."/>
            <person name="Ranik M."/>
            <person name="Naithani S."/>
            <person name="Elser J."/>
            <person name="Boyd A.E."/>
            <person name="Liston A."/>
            <person name="Spatafora J.W."/>
            <person name="Dharmwardhana P."/>
            <person name="Raja R."/>
            <person name="Sullivan C."/>
            <person name="Romanel E."/>
            <person name="Alves-Ferreira M."/>
            <person name="Kulheim C."/>
            <person name="Foley W."/>
            <person name="Carocha V."/>
            <person name="Paiva J."/>
            <person name="Kudrna D."/>
            <person name="Brommonschenkel S.H."/>
            <person name="Pasquali G."/>
            <person name="Byrne M."/>
            <person name="Rigault P."/>
            <person name="Tibbits J."/>
            <person name="Spokevicius A."/>
            <person name="Jones R.C."/>
            <person name="Steane D.A."/>
            <person name="Vaillancourt R.E."/>
            <person name="Potts B.M."/>
            <person name="Joubert F."/>
            <person name="Barry K."/>
            <person name="Pappas G.J."/>
            <person name="Strauss S.H."/>
            <person name="Jaiswal P."/>
            <person name="Grima-Pettenati J."/>
            <person name="Salse J."/>
            <person name="Van de Peer Y."/>
            <person name="Rokhsar D.S."/>
            <person name="Schmutz J."/>
        </authorList>
    </citation>
    <scope>NUCLEOTIDE SEQUENCE</scope>
    <source>
        <tissue evidence="1">Leaf extractions</tissue>
    </source>
</reference>
<evidence type="ECO:0008006" key="4">
    <source>
        <dbReference type="Google" id="ProtNLM"/>
    </source>
</evidence>
<dbReference type="AlphaFoldDB" id="A0A058ZWT3"/>
<evidence type="ECO:0000313" key="3">
    <source>
        <dbReference type="Proteomes" id="UP000030711"/>
    </source>
</evidence>
<dbReference type="GO" id="GO:0009707">
    <property type="term" value="C:chloroplast outer membrane"/>
    <property type="evidence" value="ECO:0000318"/>
    <property type="project" value="GO_Central"/>
</dbReference>
<dbReference type="eggNOG" id="ENOG502QQCE">
    <property type="taxonomic scope" value="Eukaryota"/>
</dbReference>
<dbReference type="GO" id="GO:0006812">
    <property type="term" value="P:monoatomic cation transport"/>
    <property type="evidence" value="ECO:0000318"/>
    <property type="project" value="GO_Central"/>
</dbReference>
<dbReference type="FunCoup" id="A0A058ZWT3">
    <property type="interactions" value="2852"/>
</dbReference>
<dbReference type="InterPro" id="IPR038951">
    <property type="entry name" value="OEP37-like"/>
</dbReference>
<dbReference type="InParanoid" id="A0A058ZWT3"/>
<evidence type="ECO:0000313" key="2">
    <source>
        <dbReference type="EMBL" id="KCW45460.1"/>
    </source>
</evidence>
<protein>
    <recommendedName>
        <fullName evidence="4">Outer envelope pore protein 37, chloroplastic</fullName>
    </recommendedName>
</protein>
<dbReference type="GO" id="GO:0005216">
    <property type="term" value="F:monoatomic ion channel activity"/>
    <property type="evidence" value="ECO:0000318"/>
    <property type="project" value="GO_Central"/>
</dbReference>
<reference evidence="1" key="4">
    <citation type="submission" date="2023-07" db="EMBL/GenBank/DDBJ databases">
        <authorList>
            <person name="Myburg A.A."/>
            <person name="Grattapaglia D."/>
            <person name="Tuskan G.A."/>
            <person name="Hellsten U."/>
            <person name="Hayes R.D."/>
            <person name="Grimwood J."/>
            <person name="Jenkins J."/>
            <person name="Lindquist E."/>
            <person name="Tice H."/>
            <person name="Bauer D."/>
            <person name="Goodstein D.M."/>
            <person name="Dubchak I."/>
            <person name="Poliakov A."/>
            <person name="Mizrachi E."/>
            <person name="Kullan A.R."/>
            <person name="Hussey S.G."/>
            <person name="Pinard D."/>
            <person name="Van D.M."/>
            <person name="Singh P."/>
            <person name="Van J.I."/>
            <person name="Silva-Junior O.B."/>
            <person name="Togawa R.C."/>
            <person name="Pappas M.R."/>
            <person name="Faria D.A."/>
            <person name="Sansaloni C.P."/>
            <person name="Petroli C.D."/>
            <person name="Yang X."/>
            <person name="Ranjan P."/>
            <person name="Tschaplinski T.J."/>
            <person name="Ye C.Y."/>
            <person name="Li T."/>
            <person name="Sterck L."/>
            <person name="Vanneste K."/>
            <person name="Murat F."/>
            <person name="Soler M."/>
            <person name="Clemente H.S."/>
            <person name="Saidi N."/>
            <person name="Cassan-Wang H."/>
            <person name="Dunand C."/>
            <person name="Hefer C.A."/>
            <person name="Bornberg-Bauer E."/>
            <person name="Kersting A.R."/>
            <person name="Vining K."/>
            <person name="Amarasinghe V."/>
            <person name="Ranik M."/>
            <person name="Naithani S."/>
            <person name="Elser J."/>
            <person name="Boyd A.E."/>
            <person name="Liston A."/>
            <person name="Spatafora J.W."/>
            <person name="Dharmwardhana P."/>
            <person name="Raja R."/>
            <person name="Sullivan C."/>
            <person name="Romanel E."/>
            <person name="Alves-Ferreira M."/>
            <person name="Kulheim C."/>
            <person name="Foley W."/>
            <person name="Carocha V."/>
            <person name="Paiva J."/>
            <person name="Kudrna D."/>
            <person name="Brommonschenkel S.H."/>
            <person name="Pasquali G."/>
            <person name="Byrne M."/>
            <person name="Rigault P."/>
            <person name="Tibbits J."/>
            <person name="Spokevicius A."/>
            <person name="Jones R.C."/>
            <person name="Steane D.A."/>
            <person name="Vaillancourt R.E."/>
            <person name="Potts B.M."/>
            <person name="Joubert F."/>
            <person name="Barry K."/>
            <person name="Pappas G.J."/>
            <person name="Strauss S.H."/>
            <person name="Jaiswal P."/>
            <person name="Grima-Pettenati J."/>
            <person name="Salse J."/>
            <person name="Van D.P."/>
            <person name="Rokhsar D.S."/>
            <person name="Schmutz J."/>
        </authorList>
    </citation>
    <scope>NUCLEOTIDE SEQUENCE</scope>
    <source>
        <tissue evidence="1">Leaf extractions</tissue>
    </source>
</reference>
<dbReference type="EMBL" id="MU848305">
    <property type="protein sequence ID" value="KAK2632955.1"/>
    <property type="molecule type" value="Genomic_DNA"/>
</dbReference>
<reference evidence="2" key="1">
    <citation type="submission" date="2013-07" db="EMBL/GenBank/DDBJ databases">
        <title>The genome of Eucalyptus grandis.</title>
        <authorList>
            <person name="Schmutz J."/>
            <person name="Hayes R."/>
            <person name="Myburg A."/>
            <person name="Tuskan G."/>
            <person name="Grattapaglia D."/>
            <person name="Rokhsar D.S."/>
        </authorList>
    </citation>
    <scope>NUCLEOTIDE SEQUENCE</scope>
    <source>
        <tissue evidence="2">Leaf extractions</tissue>
    </source>
</reference>
<dbReference type="EMBL" id="KK198819">
    <property type="protein sequence ID" value="KCW45460.1"/>
    <property type="molecule type" value="Genomic_DNA"/>
</dbReference>
<organism evidence="2">
    <name type="scientific">Eucalyptus grandis</name>
    <name type="common">Flooded gum</name>
    <dbReference type="NCBI Taxonomy" id="71139"/>
    <lineage>
        <taxon>Eukaryota</taxon>
        <taxon>Viridiplantae</taxon>
        <taxon>Streptophyta</taxon>
        <taxon>Embryophyta</taxon>
        <taxon>Tracheophyta</taxon>
        <taxon>Spermatophyta</taxon>
        <taxon>Magnoliopsida</taxon>
        <taxon>eudicotyledons</taxon>
        <taxon>Gunneridae</taxon>
        <taxon>Pentapetalae</taxon>
        <taxon>rosids</taxon>
        <taxon>malvids</taxon>
        <taxon>Myrtales</taxon>
        <taxon>Myrtaceae</taxon>
        <taxon>Myrtoideae</taxon>
        <taxon>Eucalypteae</taxon>
        <taxon>Eucalyptus</taxon>
    </lineage>
</organism>
<dbReference type="PANTHER" id="PTHR35484">
    <property type="entry name" value="OUTER ENVELOPE PORE PROTEIN 37, CHLOROPLASTIC"/>
    <property type="match status" value="1"/>
</dbReference>